<feature type="region of interest" description="Disordered" evidence="12">
    <location>
        <begin position="1"/>
        <end position="52"/>
    </location>
</feature>
<keyword evidence="6" id="KW-0269">Exonuclease</keyword>
<gene>
    <name evidence="13" type="ORF">GSTUAT00008631001</name>
</gene>
<keyword evidence="4" id="KW-0227">DNA damage</keyword>
<comment type="similarity">
    <text evidence="2">Belongs to the tyrosyl-DNA phosphodiesterase family.</text>
</comment>
<dbReference type="FunFam" id="3.30.870.10:FF:000038">
    <property type="entry name" value="Probable tyrosyl-DNA phosphodiesterase"/>
    <property type="match status" value="1"/>
</dbReference>
<feature type="compositionally biased region" description="Basic and acidic residues" evidence="12">
    <location>
        <begin position="1"/>
        <end position="12"/>
    </location>
</feature>
<evidence type="ECO:0000256" key="1">
    <source>
        <dbReference type="ARBA" id="ARBA00004123"/>
    </source>
</evidence>
<dbReference type="GO" id="GO:0005634">
    <property type="term" value="C:nucleus"/>
    <property type="evidence" value="ECO:0007669"/>
    <property type="project" value="UniProtKB-SubCell"/>
</dbReference>
<evidence type="ECO:0000313" key="13">
    <source>
        <dbReference type="EMBL" id="CUS07296.1"/>
    </source>
</evidence>
<keyword evidence="8" id="KW-0539">Nucleus</keyword>
<evidence type="ECO:0000256" key="5">
    <source>
        <dbReference type="ARBA" id="ARBA00022801"/>
    </source>
</evidence>
<dbReference type="InterPro" id="IPR010347">
    <property type="entry name" value="Tdp1"/>
</dbReference>
<feature type="site" description="Interaction with DNA" evidence="11">
    <location>
        <position position="444"/>
    </location>
</feature>
<sequence length="541" mass="61085">MSKNPSPREIESLRAPVSPPMLKRKARSPTPPLEKRLGERRARMEQEGERSGGLMVVKPRVGQASPFQLTRVDELPESENVDAVGIRDILRRGPLKEVWVFNYLFDLDWVMNQFDPEVKDTVKVRIVHGSWRREDPNRVRLHNQAERYPNVNLICAFMPEPYGTHHSKMFVLFRSDDHAQIVIHTANMIPFDWQNMTQAAWQSPLLPLLPQDHGSPNAQASKPIGQKFKTDILAYFSAYGVERTDFLTAQLSKYSFDPVKAVFVGSVPGKFHIDASNGKGYEWGWRRLASVLRKVPLRSPDAKGCIVVQVSSIATLGSKNTWLSPVLFASLKRSKLTRSAEPKLHLIFPTADEIRESLNGYRSGSSLHMKFQSPAQQLQLGYMRRHLTHWDPNPPPSNQSSSSSLAIKDAGRARAAPHIKTYIRFSDPDCTHIDWALLTSANISIQAWGSAEKDTVGSVNRREVRICSYEAGVLVYPEILEVEEMVPTFKKDSPDEIGDGGTAGLRMPYGLPLRKYVSNEMPWSASKSYSEVDWLGEKWEA</sequence>
<organism evidence="13 14">
    <name type="scientific">Tuber aestivum</name>
    <name type="common">summer truffle</name>
    <dbReference type="NCBI Taxonomy" id="59557"/>
    <lineage>
        <taxon>Eukaryota</taxon>
        <taxon>Fungi</taxon>
        <taxon>Dikarya</taxon>
        <taxon>Ascomycota</taxon>
        <taxon>Pezizomycotina</taxon>
        <taxon>Pezizomycetes</taxon>
        <taxon>Pezizales</taxon>
        <taxon>Tuberaceae</taxon>
        <taxon>Tuber</taxon>
    </lineage>
</organism>
<comment type="subcellular location">
    <subcellularLocation>
        <location evidence="1">Nucleus</location>
    </subcellularLocation>
</comment>
<evidence type="ECO:0000256" key="11">
    <source>
        <dbReference type="PIRSR" id="PIRSR610347-3"/>
    </source>
</evidence>
<dbReference type="CDD" id="cd09194">
    <property type="entry name" value="PLDc_yTdp1_1"/>
    <property type="match status" value="1"/>
</dbReference>
<accession>A0A292PIS9</accession>
<feature type="region of interest" description="Disordered" evidence="12">
    <location>
        <begin position="387"/>
        <end position="407"/>
    </location>
</feature>
<evidence type="ECO:0000256" key="4">
    <source>
        <dbReference type="ARBA" id="ARBA00022763"/>
    </source>
</evidence>
<dbReference type="Gene3D" id="3.30.870.10">
    <property type="entry name" value="Endonuclease Chain A"/>
    <property type="match status" value="2"/>
</dbReference>
<evidence type="ECO:0000256" key="3">
    <source>
        <dbReference type="ARBA" id="ARBA00022722"/>
    </source>
</evidence>
<protein>
    <recommendedName>
        <fullName evidence="15">PLD phosphodiesterase domain-containing protein</fullName>
    </recommendedName>
</protein>
<dbReference type="PANTHER" id="PTHR12415:SF0">
    <property type="entry name" value="TYROSYL-DNA PHOSPHODIESTERASE 1"/>
    <property type="match status" value="1"/>
</dbReference>
<dbReference type="GO" id="GO:0004527">
    <property type="term" value="F:exonuclease activity"/>
    <property type="evidence" value="ECO:0007669"/>
    <property type="project" value="UniProtKB-KW"/>
</dbReference>
<name>A0A292PIS9_9PEZI</name>
<evidence type="ECO:0000256" key="7">
    <source>
        <dbReference type="ARBA" id="ARBA00023204"/>
    </source>
</evidence>
<dbReference type="CDD" id="cd09123">
    <property type="entry name" value="PLDc_Tdp1_2"/>
    <property type="match status" value="1"/>
</dbReference>
<evidence type="ECO:0000256" key="2">
    <source>
        <dbReference type="ARBA" id="ARBA00010205"/>
    </source>
</evidence>
<evidence type="ECO:0000256" key="12">
    <source>
        <dbReference type="SAM" id="MobiDB-lite"/>
    </source>
</evidence>
<evidence type="ECO:0000256" key="8">
    <source>
        <dbReference type="ARBA" id="ARBA00023242"/>
    </source>
</evidence>
<dbReference type="SUPFAM" id="SSF56024">
    <property type="entry name" value="Phospholipase D/nuclease"/>
    <property type="match status" value="2"/>
</dbReference>
<feature type="compositionally biased region" description="Basic and acidic residues" evidence="12">
    <location>
        <begin position="33"/>
        <end position="50"/>
    </location>
</feature>
<dbReference type="Proteomes" id="UP001412239">
    <property type="component" value="Unassembled WGS sequence"/>
</dbReference>
<feature type="active site" description="Proton donor/acceptor" evidence="9">
    <location>
        <position position="418"/>
    </location>
</feature>
<dbReference type="PANTHER" id="PTHR12415">
    <property type="entry name" value="TYROSYL-DNA PHOSPHODIESTERASE 1"/>
    <property type="match status" value="1"/>
</dbReference>
<dbReference type="EMBL" id="LN891223">
    <property type="protein sequence ID" value="CUS07296.1"/>
    <property type="molecule type" value="Genomic_DNA"/>
</dbReference>
<reference evidence="13" key="1">
    <citation type="submission" date="2015-10" db="EMBL/GenBank/DDBJ databases">
        <authorList>
            <person name="Regsiter A."/>
            <person name="william w."/>
        </authorList>
    </citation>
    <scope>NUCLEOTIDE SEQUENCE</scope>
    <source>
        <strain evidence="13">Montdore</strain>
    </source>
</reference>
<dbReference type="GO" id="GO:0006281">
    <property type="term" value="P:DNA repair"/>
    <property type="evidence" value="ECO:0007669"/>
    <property type="project" value="UniProtKB-KW"/>
</dbReference>
<dbReference type="Pfam" id="PF06087">
    <property type="entry name" value="Tyr-DNA_phospho"/>
    <property type="match status" value="1"/>
</dbReference>
<dbReference type="GO" id="GO:0003697">
    <property type="term" value="F:single-stranded DNA binding"/>
    <property type="evidence" value="ECO:0007669"/>
    <property type="project" value="TreeGrafter"/>
</dbReference>
<feature type="binding site" evidence="10">
    <location>
        <position position="420"/>
    </location>
    <ligand>
        <name>substrate</name>
    </ligand>
</feature>
<evidence type="ECO:0000313" key="14">
    <source>
        <dbReference type="Proteomes" id="UP001412239"/>
    </source>
</evidence>
<keyword evidence="5" id="KW-0378">Hydrolase</keyword>
<dbReference type="GO" id="GO:0003690">
    <property type="term" value="F:double-stranded DNA binding"/>
    <property type="evidence" value="ECO:0007669"/>
    <property type="project" value="TreeGrafter"/>
</dbReference>
<evidence type="ECO:0000256" key="10">
    <source>
        <dbReference type="PIRSR" id="PIRSR610347-2"/>
    </source>
</evidence>
<dbReference type="AlphaFoldDB" id="A0A292PIS9"/>
<feature type="active site" description="Nucleophile" evidence="9">
    <location>
        <position position="166"/>
    </location>
</feature>
<evidence type="ECO:0008006" key="15">
    <source>
        <dbReference type="Google" id="ProtNLM"/>
    </source>
</evidence>
<keyword evidence="7" id="KW-0234">DNA repair</keyword>
<proteinExistence type="inferred from homology"/>
<keyword evidence="3" id="KW-0540">Nuclease</keyword>
<evidence type="ECO:0000256" key="9">
    <source>
        <dbReference type="PIRSR" id="PIRSR610347-1"/>
    </source>
</evidence>
<keyword evidence="14" id="KW-1185">Reference proteome</keyword>
<evidence type="ECO:0000256" key="6">
    <source>
        <dbReference type="ARBA" id="ARBA00022839"/>
    </source>
</evidence>
<dbReference type="GO" id="GO:0017005">
    <property type="term" value="F:3'-tyrosyl-DNA phosphodiesterase activity"/>
    <property type="evidence" value="ECO:0007669"/>
    <property type="project" value="TreeGrafter"/>
</dbReference>
<feature type="binding site" evidence="10">
    <location>
        <position position="168"/>
    </location>
    <ligand>
        <name>substrate</name>
    </ligand>
</feature>